<dbReference type="OrthoDB" id="4750285at2"/>
<dbReference type="AlphaFoldDB" id="A0A1X1YLG7"/>
<dbReference type="InterPro" id="IPR002645">
    <property type="entry name" value="STAS_dom"/>
</dbReference>
<sequence>METDVELDAAQQNPAVSPRSDDVAERLQTNTVRRGSGAILYARGEVDAYTLATWRQVLCETADASCVRGPVIVDITGLDCISCSGLAALANQANTCREQGSDLVVVSRAAIAHRVAAATGLDVRTALRNRS</sequence>
<dbReference type="SUPFAM" id="SSF52091">
    <property type="entry name" value="SpoIIaa-like"/>
    <property type="match status" value="1"/>
</dbReference>
<evidence type="ECO:0000313" key="6">
    <source>
        <dbReference type="Proteomes" id="UP000193487"/>
    </source>
</evidence>
<dbReference type="RefSeq" id="WP_057003348.1">
    <property type="nucleotide sequence ID" value="NZ_BBKA01000031.1"/>
</dbReference>
<dbReference type="InterPro" id="IPR036513">
    <property type="entry name" value="STAS_dom_sf"/>
</dbReference>
<feature type="region of interest" description="Disordered" evidence="3">
    <location>
        <begin position="1"/>
        <end position="23"/>
    </location>
</feature>
<evidence type="ECO:0000313" key="5">
    <source>
        <dbReference type="EMBL" id="ORW11865.1"/>
    </source>
</evidence>
<feature type="domain" description="STAS" evidence="4">
    <location>
        <begin position="39"/>
        <end position="131"/>
    </location>
</feature>
<dbReference type="InterPro" id="IPR003658">
    <property type="entry name" value="Anti-sigma_ant"/>
</dbReference>
<gene>
    <name evidence="5" type="ORF">AWC14_18200</name>
</gene>
<evidence type="ECO:0000256" key="3">
    <source>
        <dbReference type="SAM" id="MobiDB-lite"/>
    </source>
</evidence>
<dbReference type="EMBL" id="LQPE01000005">
    <property type="protein sequence ID" value="ORW11865.1"/>
    <property type="molecule type" value="Genomic_DNA"/>
</dbReference>
<proteinExistence type="inferred from homology"/>
<evidence type="ECO:0000259" key="4">
    <source>
        <dbReference type="PROSITE" id="PS50801"/>
    </source>
</evidence>
<dbReference type="Gene3D" id="3.30.750.24">
    <property type="entry name" value="STAS domain"/>
    <property type="match status" value="1"/>
</dbReference>
<dbReference type="NCBIfam" id="TIGR00377">
    <property type="entry name" value="ant_ant_sig"/>
    <property type="match status" value="1"/>
</dbReference>
<evidence type="ECO:0000256" key="1">
    <source>
        <dbReference type="ARBA" id="ARBA00009013"/>
    </source>
</evidence>
<name>A0A1X1YLG7_9MYCO</name>
<comment type="caution">
    <text evidence="5">The sequence shown here is derived from an EMBL/GenBank/DDBJ whole genome shotgun (WGS) entry which is preliminary data.</text>
</comment>
<dbReference type="GO" id="GO:0043856">
    <property type="term" value="F:anti-sigma factor antagonist activity"/>
    <property type="evidence" value="ECO:0007669"/>
    <property type="project" value="InterPro"/>
</dbReference>
<organism evidence="5 6">
    <name type="scientific">Mycobacterium kyorinense</name>
    <dbReference type="NCBI Taxonomy" id="487514"/>
    <lineage>
        <taxon>Bacteria</taxon>
        <taxon>Bacillati</taxon>
        <taxon>Actinomycetota</taxon>
        <taxon>Actinomycetes</taxon>
        <taxon>Mycobacteriales</taxon>
        <taxon>Mycobacteriaceae</taxon>
        <taxon>Mycobacterium</taxon>
    </lineage>
</organism>
<dbReference type="CDD" id="cd07043">
    <property type="entry name" value="STAS_anti-anti-sigma_factors"/>
    <property type="match status" value="1"/>
</dbReference>
<accession>A0A1X1YLG7</accession>
<evidence type="ECO:0000256" key="2">
    <source>
        <dbReference type="RuleBase" id="RU003749"/>
    </source>
</evidence>
<reference evidence="5 6" key="1">
    <citation type="submission" date="2016-01" db="EMBL/GenBank/DDBJ databases">
        <title>The new phylogeny of the genus Mycobacterium.</title>
        <authorList>
            <person name="Tarcisio F."/>
            <person name="Conor M."/>
            <person name="Antonella G."/>
            <person name="Elisabetta G."/>
            <person name="Giulia F.S."/>
            <person name="Sara T."/>
            <person name="Anna F."/>
            <person name="Clotilde B."/>
            <person name="Roberto B."/>
            <person name="Veronica D.S."/>
            <person name="Fabio R."/>
            <person name="Monica P."/>
            <person name="Olivier J."/>
            <person name="Enrico T."/>
            <person name="Nicola S."/>
        </authorList>
    </citation>
    <scope>NUCLEOTIDE SEQUENCE [LARGE SCALE GENOMIC DNA]</scope>
    <source>
        <strain evidence="5 6">DSM 45166</strain>
    </source>
</reference>
<dbReference type="PROSITE" id="PS50801">
    <property type="entry name" value="STAS"/>
    <property type="match status" value="1"/>
</dbReference>
<dbReference type="Proteomes" id="UP000193487">
    <property type="component" value="Unassembled WGS sequence"/>
</dbReference>
<keyword evidence="6" id="KW-1185">Reference proteome</keyword>
<comment type="similarity">
    <text evidence="1 2">Belongs to the anti-sigma-factor antagonist family.</text>
</comment>
<dbReference type="Pfam" id="PF01740">
    <property type="entry name" value="STAS"/>
    <property type="match status" value="1"/>
</dbReference>
<protein>
    <recommendedName>
        <fullName evidence="2">Anti-sigma factor antagonist</fullName>
    </recommendedName>
</protein>